<organism evidence="2 3">
    <name type="scientific">Chryseobacterium geocarposphaerae</name>
    <dbReference type="NCBI Taxonomy" id="1416776"/>
    <lineage>
        <taxon>Bacteria</taxon>
        <taxon>Pseudomonadati</taxon>
        <taxon>Bacteroidota</taxon>
        <taxon>Flavobacteriia</taxon>
        <taxon>Flavobacteriales</taxon>
        <taxon>Weeksellaceae</taxon>
        <taxon>Chryseobacterium group</taxon>
        <taxon>Chryseobacterium</taxon>
    </lineage>
</organism>
<dbReference type="OrthoDB" id="1340280at2"/>
<sequence>MNYFSFNPFGNKSLTVSFDCDSCGMKVKSEDIFIPAPNYAADKASDSQVEEEGFAICDCGKEFPISIYVTYAGGDGHVDNLNKGANIEVEEISDYELEAILSNTDFYDNFEDEILKIKELNDFNITTEEDSKIERDFFISAYGVILPDELIYTLRNLLYINVITCLETYLSSAYINTVISTPDHLKRFYENYKDFQKERIPMSQLYDLKDKVEDKAKEAMYKVVYHNLDKVKPMYKDTLNIEFPNFAKIARAIEIRHDIVHRNGKTKEGEYITISKDDIGDLISEVEDFVNEIERQIKEM</sequence>
<dbReference type="AlphaFoldDB" id="A0A2M9C928"/>
<evidence type="ECO:0000313" key="2">
    <source>
        <dbReference type="EMBL" id="PJJ67335.1"/>
    </source>
</evidence>
<evidence type="ECO:0000313" key="3">
    <source>
        <dbReference type="Proteomes" id="UP000228740"/>
    </source>
</evidence>
<dbReference type="InterPro" id="IPR041519">
    <property type="entry name" value="HEPN_RiboL-PSP"/>
</dbReference>
<reference evidence="2 3" key="1">
    <citation type="submission" date="2017-11" db="EMBL/GenBank/DDBJ databases">
        <title>Genomic Encyclopedia of Archaeal and Bacterial Type Strains, Phase II (KMG-II): From Individual Species to Whole Genera.</title>
        <authorList>
            <person name="Goeker M."/>
        </authorList>
    </citation>
    <scope>NUCLEOTIDE SEQUENCE [LARGE SCALE GENOMIC DNA]</scope>
    <source>
        <strain evidence="2 3">DSM 27617</strain>
    </source>
</reference>
<keyword evidence="3" id="KW-1185">Reference proteome</keyword>
<feature type="domain" description="RiboL-PSP-HEPN" evidence="1">
    <location>
        <begin position="137"/>
        <end position="298"/>
    </location>
</feature>
<dbReference type="Proteomes" id="UP000228740">
    <property type="component" value="Unassembled WGS sequence"/>
</dbReference>
<accession>A0A2M9C928</accession>
<dbReference type="Pfam" id="PF18735">
    <property type="entry name" value="HEPN_RiboL-PSP"/>
    <property type="match status" value="1"/>
</dbReference>
<evidence type="ECO:0000259" key="1">
    <source>
        <dbReference type="Pfam" id="PF18735"/>
    </source>
</evidence>
<dbReference type="EMBL" id="PGFD01000001">
    <property type="protein sequence ID" value="PJJ67335.1"/>
    <property type="molecule type" value="Genomic_DNA"/>
</dbReference>
<proteinExistence type="predicted"/>
<gene>
    <name evidence="2" type="ORF">CLV73_1341</name>
</gene>
<comment type="caution">
    <text evidence="2">The sequence shown here is derived from an EMBL/GenBank/DDBJ whole genome shotgun (WGS) entry which is preliminary data.</text>
</comment>
<protein>
    <recommendedName>
        <fullName evidence="1">RiboL-PSP-HEPN domain-containing protein</fullName>
    </recommendedName>
</protein>
<dbReference type="RefSeq" id="WP_157798738.1">
    <property type="nucleotide sequence ID" value="NZ_PGFD01000001.1"/>
</dbReference>
<name>A0A2M9C928_9FLAO</name>